<feature type="coiled-coil region" evidence="1">
    <location>
        <begin position="255"/>
        <end position="282"/>
    </location>
</feature>
<feature type="compositionally biased region" description="Basic and acidic residues" evidence="2">
    <location>
        <begin position="55"/>
        <end position="69"/>
    </location>
</feature>
<feature type="region of interest" description="Disordered" evidence="2">
    <location>
        <begin position="100"/>
        <end position="123"/>
    </location>
</feature>
<feature type="compositionally biased region" description="Low complexity" evidence="2">
    <location>
        <begin position="40"/>
        <end position="51"/>
    </location>
</feature>
<dbReference type="KEGG" id="cpri:FZC34_01740"/>
<evidence type="ECO:0000256" key="1">
    <source>
        <dbReference type="SAM" id="Coils"/>
    </source>
</evidence>
<dbReference type="Proteomes" id="UP000325004">
    <property type="component" value="Chromosome"/>
</dbReference>
<name>A0A5C0UEV1_9PROT</name>
<evidence type="ECO:0000256" key="2">
    <source>
        <dbReference type="SAM" id="MobiDB-lite"/>
    </source>
</evidence>
<organism evidence="3 4">
    <name type="scientific">Candidatus Cytomitobacter primus</name>
    <dbReference type="NCBI Taxonomy" id="2066024"/>
    <lineage>
        <taxon>Bacteria</taxon>
        <taxon>Pseudomonadati</taxon>
        <taxon>Pseudomonadota</taxon>
        <taxon>Alphaproteobacteria</taxon>
        <taxon>Holosporales</taxon>
        <taxon>Holosporaceae</taxon>
        <taxon>Candidatus Cytomitobacter</taxon>
    </lineage>
</organism>
<dbReference type="AlphaFoldDB" id="A0A5C0UEV1"/>
<dbReference type="RefSeq" id="WP_148971746.1">
    <property type="nucleotide sequence ID" value="NZ_CP043316.1"/>
</dbReference>
<keyword evidence="1" id="KW-0175">Coiled coil</keyword>
<evidence type="ECO:0000313" key="3">
    <source>
        <dbReference type="EMBL" id="QEK38625.1"/>
    </source>
</evidence>
<feature type="coiled-coil region" evidence="1">
    <location>
        <begin position="165"/>
        <end position="206"/>
    </location>
</feature>
<sequence length="486" mass="55126">MAFSLIATRDTVEQQLPATGLPTVLTEETLLTLSHSLQDESPSPTTESSTTMVKNSKEDQHELSYPEDLTQKKDLHFEQVSTTSGDTVSASISYHTCSASNANDRQNSLTISSSSHHNGPPNRSGVAIGSDLEHQMRNYLYSEMHKIVSAELAGSKHDIVRESINKAKEEERNRCNIEIEKLKNKLKQISEEKEKDVRSIRRLANQKTQAMRWELCMHEIRSLMSDEIIARQSIDIDYTMEAQSTFQTYKHFITRIQMDCLLNQHEHELTKLKNEHTQELSEALNDKNQAVLAKESSVNYEQAKQKLLQGALDLAEQKVQEQADQINETQSQLIKSLTIKKAQFNLYANVYIGNRYVSSTTFTRNVPLVEVGQELPATINISKMSVVRMHVEKEAGDCIQFFFSKGEECCTGKDFACDLSGYASSFNPRVTPMINGRLEHDTVHFYMNTSSDAVLRNENPRLFKFKFDYDKVIHVLNVQKNSNSGG</sequence>
<accession>A0A5C0UEV1</accession>
<reference evidence="3 4" key="1">
    <citation type="submission" date="2019-08" db="EMBL/GenBank/DDBJ databases">
        <title>Highly reduced genomes of protist endosymbionts show evolutionary convergence.</title>
        <authorList>
            <person name="George E."/>
            <person name="Husnik F."/>
            <person name="Tashyreva D."/>
            <person name="Prokopchuk G."/>
            <person name="Horak A."/>
            <person name="Kwong W.K."/>
            <person name="Lukes J."/>
            <person name="Keeling P.J."/>
        </authorList>
    </citation>
    <scope>NUCLEOTIDE SEQUENCE [LARGE SCALE GENOMIC DNA]</scope>
    <source>
        <strain evidence="3">1604LC</strain>
    </source>
</reference>
<keyword evidence="4" id="KW-1185">Reference proteome</keyword>
<dbReference type="EMBL" id="CP043316">
    <property type="protein sequence ID" value="QEK38625.1"/>
    <property type="molecule type" value="Genomic_DNA"/>
</dbReference>
<protein>
    <submittedName>
        <fullName evidence="3">Uncharacterized protein</fullName>
    </submittedName>
</protein>
<proteinExistence type="predicted"/>
<feature type="compositionally biased region" description="Polar residues" evidence="2">
    <location>
        <begin position="100"/>
        <end position="117"/>
    </location>
</feature>
<gene>
    <name evidence="3" type="ORF">FZC34_01740</name>
</gene>
<feature type="region of interest" description="Disordered" evidence="2">
    <location>
        <begin position="34"/>
        <end position="69"/>
    </location>
</feature>
<evidence type="ECO:0000313" key="4">
    <source>
        <dbReference type="Proteomes" id="UP000325004"/>
    </source>
</evidence>